<proteinExistence type="predicted"/>
<dbReference type="EMBL" id="AY673960">
    <property type="protein sequence ID" value="ABA12853.1"/>
    <property type="molecule type" value="Genomic_DNA"/>
</dbReference>
<dbReference type="AlphaFoldDB" id="Q3MN19"/>
<keyword evidence="2" id="KW-0614">Plasmid</keyword>
<evidence type="ECO:0000256" key="1">
    <source>
        <dbReference type="SAM" id="MobiDB-lite"/>
    </source>
</evidence>
<accession>Q3MN19</accession>
<evidence type="ECO:0000313" key="2">
    <source>
        <dbReference type="EMBL" id="ABA12853.1"/>
    </source>
</evidence>
<feature type="region of interest" description="Disordered" evidence="1">
    <location>
        <begin position="30"/>
        <end position="61"/>
    </location>
</feature>
<organism evidence="2">
    <name type="scientific">Lacticaseibacillus paracasei subsp. paracasei</name>
    <dbReference type="NCBI Taxonomy" id="47714"/>
    <lineage>
        <taxon>Bacteria</taxon>
        <taxon>Bacillati</taxon>
        <taxon>Bacillota</taxon>
        <taxon>Bacilli</taxon>
        <taxon>Lactobacillales</taxon>
        <taxon>Lactobacillaceae</taxon>
        <taxon>Lacticaseibacillus</taxon>
    </lineage>
</organism>
<feature type="compositionally biased region" description="Polar residues" evidence="1">
    <location>
        <begin position="43"/>
        <end position="61"/>
    </location>
</feature>
<name>Q3MN19_LACPA</name>
<sequence length="61" mass="6959">MRNISRMLRTTCMAPCKTYLVFGGTNKQLKTMRPNTPKKKNRPTTITVGCTTSPKRLQNPF</sequence>
<geneLocation type="plasmid" evidence="2">
    <name>unnamed</name>
</geneLocation>
<protein>
    <submittedName>
        <fullName evidence="2">Uncharacterized protein</fullName>
    </submittedName>
</protein>
<reference evidence="2" key="1">
    <citation type="journal article" date="2005" name="Plasmid">
        <title>Sequence analysis of the plasmid genome of the probiotic strain Lactobacillus paracasei NFBC338 which includes the plasmids pCD01 and pCD02.</title>
        <authorList>
            <person name="Desmond C."/>
            <person name="Ross R.P."/>
            <person name="Fitzgerald G."/>
            <person name="Stanton C."/>
        </authorList>
    </citation>
    <scope>NUCLEOTIDE SEQUENCE</scope>
    <source>
        <strain evidence="2">NFBC338</strain>
        <plasmid evidence="2">unnamed</plasmid>
    </source>
</reference>